<sequence>MKHIVIKYLVAFSYFLESAHRYQKIKKFFNDLLNNDDYPYKKYFDIFMVLIILSSVSILVIDVREHVADWLDYYDLYIVTSIFIVEYLLRLWVHDDIHKVIITEYEESQFFEKPFKLTKVFKDIASNKWSYMTSVPAIIDLIAILPSYREIRVLRVFVLFRAFKMLRYSKSLLQFFEILKSKKIELYTLVTLLSFFTLIASVMIYVFEGNGTNPNINGLFDAVYWALVTITTVGYGDITPVTTEGRAVSMLIILTGIGAISFLTSIIVSAFNEKLPEIKETRVMNQIMKKKDLNLVCGYGKIGQLVSKKLQEAGESFLVIETDPAKVEKAELDGFHVLKADATKSDTFLKLKLCQNVKSVICVTHDDIINVFITINARSLCKDVEIIARCSDKSVAKKLKLAGANHLIMPEEIAGLLGAVYIGQPVAFEALQAILTQKRTARIDEIEIKLGSFLDGSTVGDFDFSANRLVLLAVLKSLRSNDKSSHYIIFNPSENTELKVGDILVIMGYSVSIADFKGRLEKSVRFKTRVS</sequence>
<dbReference type="SUPFAM" id="SSF51735">
    <property type="entry name" value="NAD(P)-binding Rossmann-fold domains"/>
    <property type="match status" value="1"/>
</dbReference>
<keyword evidence="9" id="KW-0813">Transport</keyword>
<evidence type="ECO:0000256" key="5">
    <source>
        <dbReference type="ARBA" id="ARBA00029579"/>
    </source>
</evidence>
<evidence type="ECO:0000256" key="2">
    <source>
        <dbReference type="ARBA" id="ARBA00022692"/>
    </source>
</evidence>
<dbReference type="InterPro" id="IPR003280">
    <property type="entry name" value="2pore_dom_K_chnl"/>
</dbReference>
<feature type="domain" description="RCK N-terminal" evidence="7">
    <location>
        <begin position="291"/>
        <end position="408"/>
    </location>
</feature>
<dbReference type="Gene3D" id="1.10.287.70">
    <property type="match status" value="1"/>
</dbReference>
<feature type="transmembrane region" description="Helical" evidence="6">
    <location>
        <begin position="250"/>
        <end position="271"/>
    </location>
</feature>
<dbReference type="InterPro" id="IPR036291">
    <property type="entry name" value="NAD(P)-bd_dom_sf"/>
</dbReference>
<feature type="transmembrane region" description="Helical" evidence="6">
    <location>
        <begin position="186"/>
        <end position="207"/>
    </location>
</feature>
<feature type="domain" description="RCK C-terminal" evidence="8">
    <location>
        <begin position="431"/>
        <end position="522"/>
    </location>
</feature>
<protein>
    <recommendedName>
        <fullName evidence="5">BK channel</fullName>
    </recommendedName>
</protein>
<gene>
    <name evidence="9" type="ORF">SAMN05216234_11249</name>
</gene>
<reference evidence="9 10" key="1">
    <citation type="submission" date="2016-10" db="EMBL/GenBank/DDBJ databases">
        <authorList>
            <person name="de Groot N.N."/>
        </authorList>
    </citation>
    <scope>NUCLEOTIDE SEQUENCE [LARGE SCALE GENOMIC DNA]</scope>
    <source>
        <strain evidence="9 10">EP1-55-1</strain>
    </source>
</reference>
<dbReference type="InterPro" id="IPR050721">
    <property type="entry name" value="Trk_Ktr_HKT_K-transport"/>
</dbReference>
<dbReference type="Proteomes" id="UP000199227">
    <property type="component" value="Unassembled WGS sequence"/>
</dbReference>
<dbReference type="PANTHER" id="PTHR43833">
    <property type="entry name" value="POTASSIUM CHANNEL PROTEIN 2-RELATED-RELATED"/>
    <property type="match status" value="1"/>
</dbReference>
<evidence type="ECO:0000256" key="1">
    <source>
        <dbReference type="ARBA" id="ARBA00004141"/>
    </source>
</evidence>
<keyword evidence="9" id="KW-0407">Ion channel</keyword>
<evidence type="ECO:0000256" key="3">
    <source>
        <dbReference type="ARBA" id="ARBA00022989"/>
    </source>
</evidence>
<proteinExistence type="predicted"/>
<dbReference type="PRINTS" id="PR01333">
    <property type="entry name" value="2POREKCHANEL"/>
</dbReference>
<dbReference type="Pfam" id="PF00520">
    <property type="entry name" value="Ion_trans"/>
    <property type="match status" value="1"/>
</dbReference>
<feature type="transmembrane region" description="Helical" evidence="6">
    <location>
        <begin position="219"/>
        <end position="238"/>
    </location>
</feature>
<dbReference type="PRINTS" id="PR00169">
    <property type="entry name" value="KCHANNEL"/>
</dbReference>
<dbReference type="Gene3D" id="3.30.70.1450">
    <property type="entry name" value="Regulator of K+ conductance, C-terminal domain"/>
    <property type="match status" value="1"/>
</dbReference>
<evidence type="ECO:0000259" key="8">
    <source>
        <dbReference type="PROSITE" id="PS51202"/>
    </source>
</evidence>
<dbReference type="PANTHER" id="PTHR43833:SF9">
    <property type="entry name" value="POTASSIUM CHANNEL PROTEIN YUGO-RELATED"/>
    <property type="match status" value="1"/>
</dbReference>
<dbReference type="InterPro" id="IPR036721">
    <property type="entry name" value="RCK_C_sf"/>
</dbReference>
<evidence type="ECO:0000313" key="9">
    <source>
        <dbReference type="EMBL" id="SFP26030.1"/>
    </source>
</evidence>
<accession>A0A1I5NWL0</accession>
<dbReference type="InterPro" id="IPR003148">
    <property type="entry name" value="RCK_N"/>
</dbReference>
<dbReference type="AlphaFoldDB" id="A0A1I5NWL0"/>
<dbReference type="Pfam" id="PF02254">
    <property type="entry name" value="TrkA_N"/>
    <property type="match status" value="1"/>
</dbReference>
<dbReference type="PROSITE" id="PS51201">
    <property type="entry name" value="RCK_N"/>
    <property type="match status" value="1"/>
</dbReference>
<dbReference type="InterPro" id="IPR005821">
    <property type="entry name" value="Ion_trans_dom"/>
</dbReference>
<dbReference type="PROSITE" id="PS51202">
    <property type="entry name" value="RCK_C"/>
    <property type="match status" value="1"/>
</dbReference>
<evidence type="ECO:0000256" key="4">
    <source>
        <dbReference type="ARBA" id="ARBA00023136"/>
    </source>
</evidence>
<dbReference type="STRING" id="223786.SAMN05216234_11249"/>
<feature type="transmembrane region" description="Helical" evidence="6">
    <location>
        <begin position="43"/>
        <end position="61"/>
    </location>
</feature>
<evidence type="ECO:0000259" key="7">
    <source>
        <dbReference type="PROSITE" id="PS51201"/>
    </source>
</evidence>
<keyword evidence="4 6" id="KW-0472">Membrane</keyword>
<dbReference type="Gene3D" id="3.40.50.720">
    <property type="entry name" value="NAD(P)-binding Rossmann-like Domain"/>
    <property type="match status" value="1"/>
</dbReference>
<evidence type="ECO:0000313" key="10">
    <source>
        <dbReference type="Proteomes" id="UP000199227"/>
    </source>
</evidence>
<dbReference type="SUPFAM" id="SSF81324">
    <property type="entry name" value="Voltage-gated potassium channels"/>
    <property type="match status" value="1"/>
</dbReference>
<comment type="subcellular location">
    <subcellularLocation>
        <location evidence="1">Membrane</location>
        <topology evidence="1">Multi-pass membrane protein</topology>
    </subcellularLocation>
</comment>
<name>A0A1I5NWL0_9BACT</name>
<dbReference type="EMBL" id="FOXB01000012">
    <property type="protein sequence ID" value="SFP26030.1"/>
    <property type="molecule type" value="Genomic_DNA"/>
</dbReference>
<evidence type="ECO:0000256" key="6">
    <source>
        <dbReference type="SAM" id="Phobius"/>
    </source>
</evidence>
<dbReference type="InterPro" id="IPR006037">
    <property type="entry name" value="RCK_C"/>
</dbReference>
<organism evidence="9 10">
    <name type="scientific">Hydrogenimonas thermophila</name>
    <dbReference type="NCBI Taxonomy" id="223786"/>
    <lineage>
        <taxon>Bacteria</taxon>
        <taxon>Pseudomonadati</taxon>
        <taxon>Campylobacterota</taxon>
        <taxon>Epsilonproteobacteria</taxon>
        <taxon>Campylobacterales</taxon>
        <taxon>Hydrogenimonadaceae</taxon>
        <taxon>Hydrogenimonas</taxon>
    </lineage>
</organism>
<dbReference type="OrthoDB" id="9781411at2"/>
<keyword evidence="10" id="KW-1185">Reference proteome</keyword>
<dbReference type="SUPFAM" id="SSF116726">
    <property type="entry name" value="TrkA C-terminal domain-like"/>
    <property type="match status" value="1"/>
</dbReference>
<dbReference type="GO" id="GO:0005267">
    <property type="term" value="F:potassium channel activity"/>
    <property type="evidence" value="ECO:0007669"/>
    <property type="project" value="InterPro"/>
</dbReference>
<keyword evidence="3 6" id="KW-1133">Transmembrane helix</keyword>
<keyword evidence="9" id="KW-0406">Ion transport</keyword>
<dbReference type="GO" id="GO:0016020">
    <property type="term" value="C:membrane"/>
    <property type="evidence" value="ECO:0007669"/>
    <property type="project" value="UniProtKB-SubCell"/>
</dbReference>
<feature type="transmembrane region" description="Helical" evidence="6">
    <location>
        <begin position="73"/>
        <end position="93"/>
    </location>
</feature>
<keyword evidence="2 6" id="KW-0812">Transmembrane</keyword>